<evidence type="ECO:0000256" key="1">
    <source>
        <dbReference type="SAM" id="MobiDB-lite"/>
    </source>
</evidence>
<dbReference type="RefSeq" id="WP_146688490.1">
    <property type="nucleotide sequence ID" value="NZ_LT629750.1"/>
</dbReference>
<feature type="region of interest" description="Disordered" evidence="1">
    <location>
        <begin position="53"/>
        <end position="89"/>
    </location>
</feature>
<keyword evidence="2" id="KW-1133">Transmembrane helix</keyword>
<gene>
    <name evidence="3" type="ORF">SAMN05444158_3987</name>
</gene>
<evidence type="ECO:0000256" key="2">
    <source>
        <dbReference type="SAM" id="Phobius"/>
    </source>
</evidence>
<name>A0A1H1WS95_9BRAD</name>
<accession>A0A1H1WS95</accession>
<keyword evidence="4" id="KW-1185">Reference proteome</keyword>
<dbReference type="AlphaFoldDB" id="A0A1H1WS95"/>
<protein>
    <submittedName>
        <fullName evidence="3">Uncharacterized protein</fullName>
    </submittedName>
</protein>
<sequence length="122" mass="14162">MPIRHTDKMRKSMNELLVIIGAELILLVSIVAMMIHNRRADVLSRRCPDETDYAISDSSRAKQARRRVEREELRSQAVPAPEQNEEASVKAAAVRRRIEPFVLMPMILPITRWRTKRNTRNS</sequence>
<dbReference type="EMBL" id="LT629750">
    <property type="protein sequence ID" value="SDS99912.1"/>
    <property type="molecule type" value="Genomic_DNA"/>
</dbReference>
<keyword evidence="2" id="KW-0812">Transmembrane</keyword>
<dbReference type="Proteomes" id="UP000243904">
    <property type="component" value="Chromosome I"/>
</dbReference>
<reference evidence="4" key="1">
    <citation type="submission" date="2016-10" db="EMBL/GenBank/DDBJ databases">
        <authorList>
            <person name="Varghese N."/>
            <person name="Submissions S."/>
        </authorList>
    </citation>
    <scope>NUCLEOTIDE SEQUENCE [LARGE SCALE GENOMIC DNA]</scope>
    <source>
        <strain evidence="4">GAS369</strain>
    </source>
</reference>
<organism evidence="3 4">
    <name type="scientific">Bradyrhizobium canariense</name>
    <dbReference type="NCBI Taxonomy" id="255045"/>
    <lineage>
        <taxon>Bacteria</taxon>
        <taxon>Pseudomonadati</taxon>
        <taxon>Pseudomonadota</taxon>
        <taxon>Alphaproteobacteria</taxon>
        <taxon>Hyphomicrobiales</taxon>
        <taxon>Nitrobacteraceae</taxon>
        <taxon>Bradyrhizobium</taxon>
    </lineage>
</organism>
<proteinExistence type="predicted"/>
<keyword evidence="2" id="KW-0472">Membrane</keyword>
<evidence type="ECO:0000313" key="3">
    <source>
        <dbReference type="EMBL" id="SDS99912.1"/>
    </source>
</evidence>
<evidence type="ECO:0000313" key="4">
    <source>
        <dbReference type="Proteomes" id="UP000243904"/>
    </source>
</evidence>
<feature type="transmembrane region" description="Helical" evidence="2">
    <location>
        <begin position="16"/>
        <end position="36"/>
    </location>
</feature>